<dbReference type="GO" id="GO:0016874">
    <property type="term" value="F:ligase activity"/>
    <property type="evidence" value="ECO:0007669"/>
    <property type="project" value="UniProtKB-UniRule"/>
</dbReference>
<dbReference type="InterPro" id="IPR055398">
    <property type="entry name" value="Rossmann-like_BshC"/>
</dbReference>
<dbReference type="RefSeq" id="WP_147054836.1">
    <property type="nucleotide sequence ID" value="NZ_BJYL01000004.1"/>
</dbReference>
<keyword evidence="1 2" id="KW-0436">Ligase</keyword>
<gene>
    <name evidence="2 5" type="primary">bshC</name>
    <name evidence="5" type="ORF">SLU01_04310</name>
</gene>
<evidence type="ECO:0000256" key="2">
    <source>
        <dbReference type="HAMAP-Rule" id="MF_01867"/>
    </source>
</evidence>
<organism evidence="5 6">
    <name type="scientific">Sporosarcina luteola</name>
    <dbReference type="NCBI Taxonomy" id="582850"/>
    <lineage>
        <taxon>Bacteria</taxon>
        <taxon>Bacillati</taxon>
        <taxon>Bacillota</taxon>
        <taxon>Bacilli</taxon>
        <taxon>Bacillales</taxon>
        <taxon>Caryophanaceae</taxon>
        <taxon>Sporosarcina</taxon>
    </lineage>
</organism>
<comment type="function">
    <text evidence="2">Involved in bacillithiol (BSH) biosynthesis. May catalyze the last step of the pathway, the addition of cysteine to glucosamine malate (GlcN-Mal) to generate BSH.</text>
</comment>
<keyword evidence="6" id="KW-1185">Reference proteome</keyword>
<dbReference type="HAMAP" id="MF_01867">
    <property type="entry name" value="BshC"/>
    <property type="match status" value="1"/>
</dbReference>
<dbReference type="InterPro" id="IPR011199">
    <property type="entry name" value="Bacillithiol_biosynth_BshC"/>
</dbReference>
<sequence length="535" mass="61824">MDIETFELRNGNKVMQAYNQDEQFIHTFFDYKNENDAYPERLKELSDRPFLRKELAEVIHTFMEPFGISDKASAYINELSDNGVVVIGGQQAGIMTGPLYSIHKAITVILLAEMKRKELSVPVVPVFWVAGEDHDLNEINHVYTESSGKATKQKYREKFILKLMASDAEYSETQMEAFVNDIFRQFGETSYTKTLRNDVLQAVKAEKTFTGFFVRLMNGIFSEQGLLFIDSAYKPLREIEKNHFDRFVRESGELAKLIAQKEKDFEALGFGRPIQAEEDAANLFYVHETGRVLLSRDNEDFVNKSTGIRFTYDELLDVANEKPWLLSNNVATRPMMQDLVFPVLAFVGGPGEIAYWALLKEAFHHMEIRMPILVPRISITLVTSDAKKAMDDVSLTIGDVLSGNVQEERERYIESLQNEHFEGLLQETETLLKGQYEELAKEADPTMKDLLQKNLEFHKKQFNYLRKKAEEELLIKHEVALRKYRILENELLPEESLQERIYTPYSFMNQYGPGLVQDLLRQPLKMDGTHQIVYL</sequence>
<feature type="domain" description="Bacillithiol biosynthesis BshC C-terminal coiled-coil" evidence="4">
    <location>
        <begin position="379"/>
        <end position="535"/>
    </location>
</feature>
<evidence type="ECO:0000313" key="6">
    <source>
        <dbReference type="Proteomes" id="UP000321901"/>
    </source>
</evidence>
<evidence type="ECO:0000313" key="5">
    <source>
        <dbReference type="EMBL" id="GEN82119.1"/>
    </source>
</evidence>
<dbReference type="OrthoDB" id="9765151at2"/>
<evidence type="ECO:0000259" key="4">
    <source>
        <dbReference type="Pfam" id="PF24850"/>
    </source>
</evidence>
<evidence type="ECO:0000256" key="1">
    <source>
        <dbReference type="ARBA" id="ARBA00022598"/>
    </source>
</evidence>
<dbReference type="Proteomes" id="UP000321901">
    <property type="component" value="Unassembled WGS sequence"/>
</dbReference>
<dbReference type="PIRSF" id="PIRSF012535">
    <property type="entry name" value="UCP012535"/>
    <property type="match status" value="1"/>
</dbReference>
<dbReference type="Pfam" id="PF24850">
    <property type="entry name" value="CC_BshC"/>
    <property type="match status" value="1"/>
</dbReference>
<accession>A0A511Z3W0</accession>
<comment type="caution">
    <text evidence="5">The sequence shown here is derived from an EMBL/GenBank/DDBJ whole genome shotgun (WGS) entry which is preliminary data.</text>
</comment>
<dbReference type="EC" id="6.-.-.-" evidence="2"/>
<reference evidence="5 6" key="1">
    <citation type="submission" date="2019-07" db="EMBL/GenBank/DDBJ databases">
        <title>Whole genome shotgun sequence of Sporosarcina luteola NBRC 105378.</title>
        <authorList>
            <person name="Hosoyama A."/>
            <person name="Uohara A."/>
            <person name="Ohji S."/>
            <person name="Ichikawa N."/>
        </authorList>
    </citation>
    <scope>NUCLEOTIDE SEQUENCE [LARGE SCALE GENOMIC DNA]</scope>
    <source>
        <strain evidence="5 6">NBRC 105378</strain>
    </source>
</reference>
<protein>
    <recommendedName>
        <fullName evidence="2">Putative cysteine ligase BshC</fullName>
        <ecNumber evidence="2">6.-.-.-</ecNumber>
    </recommendedName>
</protein>
<dbReference type="InterPro" id="IPR055399">
    <property type="entry name" value="CC_BshC"/>
</dbReference>
<dbReference type="Pfam" id="PF10079">
    <property type="entry name" value="Rossmann-like_BshC"/>
    <property type="match status" value="1"/>
</dbReference>
<dbReference type="NCBIfam" id="TIGR03998">
    <property type="entry name" value="thiol_BshC"/>
    <property type="match status" value="1"/>
</dbReference>
<comment type="similarity">
    <text evidence="2">Belongs to the BshC family.</text>
</comment>
<dbReference type="AlphaFoldDB" id="A0A511Z3W0"/>
<dbReference type="EMBL" id="BJYL01000004">
    <property type="protein sequence ID" value="GEN82119.1"/>
    <property type="molecule type" value="Genomic_DNA"/>
</dbReference>
<feature type="domain" description="Bacillithiol biosynthesis BshC N-terminal Rossmann-like" evidence="3">
    <location>
        <begin position="1"/>
        <end position="376"/>
    </location>
</feature>
<name>A0A511Z3W0_9BACL</name>
<evidence type="ECO:0000259" key="3">
    <source>
        <dbReference type="Pfam" id="PF10079"/>
    </source>
</evidence>
<proteinExistence type="inferred from homology"/>